<reference evidence="5" key="1">
    <citation type="submission" date="2023-03" db="EMBL/GenBank/DDBJ databases">
        <authorList>
            <person name="Julca I."/>
        </authorList>
    </citation>
    <scope>NUCLEOTIDE SEQUENCE</scope>
</reference>
<dbReference type="SUPFAM" id="SSF101148">
    <property type="entry name" value="Plant invertase/pectin methylesterase inhibitor"/>
    <property type="match status" value="1"/>
</dbReference>
<name>A0AAV1DWU5_OLDCO</name>
<protein>
    <submittedName>
        <fullName evidence="5">OLC1v1012534C1</fullName>
    </submittedName>
</protein>
<dbReference type="PANTHER" id="PTHR36710:SF4">
    <property type="entry name" value="PLANT INVERTASE_PECTIN METHYLESTERASE INHIBITOR SUPERFAMILY PROTEIN"/>
    <property type="match status" value="1"/>
</dbReference>
<comment type="similarity">
    <text evidence="3">Belongs to the PMEI family.</text>
</comment>
<dbReference type="InterPro" id="IPR034086">
    <property type="entry name" value="PMEI_plant"/>
</dbReference>
<accession>A0AAV1DWU5</accession>
<evidence type="ECO:0000256" key="3">
    <source>
        <dbReference type="ARBA" id="ARBA00038471"/>
    </source>
</evidence>
<dbReference type="GO" id="GO:0046910">
    <property type="term" value="F:pectinesterase inhibitor activity"/>
    <property type="evidence" value="ECO:0007669"/>
    <property type="project" value="InterPro"/>
</dbReference>
<dbReference type="InterPro" id="IPR006501">
    <property type="entry name" value="Pectinesterase_inhib_dom"/>
</dbReference>
<evidence type="ECO:0000313" key="6">
    <source>
        <dbReference type="Proteomes" id="UP001161247"/>
    </source>
</evidence>
<dbReference type="Pfam" id="PF04043">
    <property type="entry name" value="PMEI"/>
    <property type="match status" value="1"/>
</dbReference>
<evidence type="ECO:0000259" key="4">
    <source>
        <dbReference type="SMART" id="SM00856"/>
    </source>
</evidence>
<evidence type="ECO:0000256" key="1">
    <source>
        <dbReference type="ARBA" id="ARBA00022729"/>
    </source>
</evidence>
<dbReference type="NCBIfam" id="TIGR01614">
    <property type="entry name" value="PME_inhib"/>
    <property type="match status" value="1"/>
</dbReference>
<dbReference type="PANTHER" id="PTHR36710">
    <property type="entry name" value="PECTINESTERASE INHIBITOR-LIKE"/>
    <property type="match status" value="1"/>
</dbReference>
<dbReference type="InterPro" id="IPR035513">
    <property type="entry name" value="Invertase/methylesterase_inhib"/>
</dbReference>
<keyword evidence="6" id="KW-1185">Reference proteome</keyword>
<proteinExistence type="inferred from homology"/>
<dbReference type="CDD" id="cd15797">
    <property type="entry name" value="PMEI"/>
    <property type="match status" value="1"/>
</dbReference>
<dbReference type="InterPro" id="IPR052421">
    <property type="entry name" value="PCW_Enzyme_Inhibitor"/>
</dbReference>
<dbReference type="AlphaFoldDB" id="A0AAV1DWU5"/>
<dbReference type="Proteomes" id="UP001161247">
    <property type="component" value="Chromosome 7"/>
</dbReference>
<sequence length="403" mass="44080">MSDSHAEKPNPSTKASSDSSALIDGICKTTIIPPFCLNFLHSDPRFAQSTLKGFAEITVEKAKSNATATTSLISHLLRKTQDSTLKGHLQSCLKNINDAVAQLDKAKSSAVSGGPGDLNNFASASLTEVGGCGDDIGAAEPPKLKKARQNLDNIIRKLNRRFTDFLMEMDNRREIDSLIEEQLHVHGLESPGTQIVSVLLTSKNYLIWRCVMISALEVKMKVGFVEGSFLMPAEDSPILLKWRRENSMIEQIWNQYEELRPTPEIEGEIGDLIVKRENEDKTTVTPMNQGINKIGSIQTCPVGNAGGMIPYGQQGQTQTYNHGNVSITPLDFGSEGTDSYQQMFNSAVQKEVELINKGRGIMNTGAGHSVNMAHYHDFAGSSSYALASWIASDSSRNAWVIDT</sequence>
<keyword evidence="2" id="KW-1015">Disulfide bond</keyword>
<feature type="domain" description="Pectinesterase inhibitor" evidence="4">
    <location>
        <begin position="18"/>
        <end position="169"/>
    </location>
</feature>
<dbReference type="EMBL" id="OX459124">
    <property type="protein sequence ID" value="CAI9112144.1"/>
    <property type="molecule type" value="Genomic_DNA"/>
</dbReference>
<dbReference type="Pfam" id="PF14244">
    <property type="entry name" value="Retrotran_gag_3"/>
    <property type="match status" value="1"/>
</dbReference>
<organism evidence="5 6">
    <name type="scientific">Oldenlandia corymbosa var. corymbosa</name>
    <dbReference type="NCBI Taxonomy" id="529605"/>
    <lineage>
        <taxon>Eukaryota</taxon>
        <taxon>Viridiplantae</taxon>
        <taxon>Streptophyta</taxon>
        <taxon>Embryophyta</taxon>
        <taxon>Tracheophyta</taxon>
        <taxon>Spermatophyta</taxon>
        <taxon>Magnoliopsida</taxon>
        <taxon>eudicotyledons</taxon>
        <taxon>Gunneridae</taxon>
        <taxon>Pentapetalae</taxon>
        <taxon>asterids</taxon>
        <taxon>lamiids</taxon>
        <taxon>Gentianales</taxon>
        <taxon>Rubiaceae</taxon>
        <taxon>Rubioideae</taxon>
        <taxon>Spermacoceae</taxon>
        <taxon>Hedyotis-Oldenlandia complex</taxon>
        <taxon>Oldenlandia</taxon>
    </lineage>
</organism>
<dbReference type="SMART" id="SM00856">
    <property type="entry name" value="PMEI"/>
    <property type="match status" value="1"/>
</dbReference>
<evidence type="ECO:0000256" key="2">
    <source>
        <dbReference type="ARBA" id="ARBA00023157"/>
    </source>
</evidence>
<dbReference type="Gene3D" id="1.20.140.40">
    <property type="entry name" value="Invertase/pectin methylesterase inhibitor family protein"/>
    <property type="match status" value="1"/>
</dbReference>
<keyword evidence="1" id="KW-0732">Signal</keyword>
<gene>
    <name evidence="5" type="ORF">OLC1_LOCUS19392</name>
</gene>
<evidence type="ECO:0000313" key="5">
    <source>
        <dbReference type="EMBL" id="CAI9112144.1"/>
    </source>
</evidence>
<dbReference type="InterPro" id="IPR029472">
    <property type="entry name" value="Copia-like_N"/>
</dbReference>